<dbReference type="GO" id="GO:0003700">
    <property type="term" value="F:DNA-binding transcription factor activity"/>
    <property type="evidence" value="ECO:0007669"/>
    <property type="project" value="InterPro"/>
</dbReference>
<dbReference type="Pfam" id="PF07729">
    <property type="entry name" value="FCD"/>
    <property type="match status" value="1"/>
</dbReference>
<feature type="domain" description="HTH gntR-type" evidence="4">
    <location>
        <begin position="15"/>
        <end position="73"/>
    </location>
</feature>
<dbReference type="PANTHER" id="PTHR43537">
    <property type="entry name" value="TRANSCRIPTIONAL REGULATOR, GNTR FAMILY"/>
    <property type="match status" value="1"/>
</dbReference>
<keyword evidence="3" id="KW-0804">Transcription</keyword>
<dbReference type="InterPro" id="IPR000524">
    <property type="entry name" value="Tscrpt_reg_HTH_GntR"/>
</dbReference>
<evidence type="ECO:0000313" key="6">
    <source>
        <dbReference type="EMBL" id="OWT54196.1"/>
    </source>
</evidence>
<reference evidence="7" key="1">
    <citation type="submission" date="2017-06" db="EMBL/GenBank/DDBJ databases">
        <title>Herbaspirillum phytohormonus sp. nov., isolated from the root nodule of Robinia pseudoacacia in lead-zinc mine.</title>
        <authorList>
            <person name="Fan M."/>
            <person name="Lin Y."/>
        </authorList>
    </citation>
    <scope>NUCLEOTIDE SEQUENCE [LARGE SCALE GENOMIC DNA]</scope>
    <source>
        <strain evidence="7">SC-089</strain>
    </source>
</reference>
<dbReference type="SMART" id="SM00895">
    <property type="entry name" value="FCD"/>
    <property type="match status" value="1"/>
</dbReference>
<dbReference type="PANTHER" id="PTHR43537:SF5">
    <property type="entry name" value="UXU OPERON TRANSCRIPTIONAL REGULATOR"/>
    <property type="match status" value="1"/>
</dbReference>
<dbReference type="Gene3D" id="1.10.10.10">
    <property type="entry name" value="Winged helix-like DNA-binding domain superfamily/Winged helix DNA-binding domain"/>
    <property type="match status" value="2"/>
</dbReference>
<dbReference type="SMART" id="SM00345">
    <property type="entry name" value="HTH_GNTR"/>
    <property type="match status" value="2"/>
</dbReference>
<gene>
    <name evidence="6" type="ORF">CEY11_22790</name>
</gene>
<keyword evidence="2" id="KW-0238">DNA-binding</keyword>
<protein>
    <submittedName>
        <fullName evidence="6">GntR family transcriptional regulator</fullName>
    </submittedName>
</protein>
<comment type="caution">
    <text evidence="6">The sequence shown here is derived from an EMBL/GenBank/DDBJ whole genome shotgun (WGS) entry which is preliminary data.</text>
</comment>
<keyword evidence="7" id="KW-1185">Reference proteome</keyword>
<dbReference type="InterPro" id="IPR036388">
    <property type="entry name" value="WH-like_DNA-bd_sf"/>
</dbReference>
<dbReference type="GO" id="GO:0003677">
    <property type="term" value="F:DNA binding"/>
    <property type="evidence" value="ECO:0007669"/>
    <property type="project" value="UniProtKB-KW"/>
</dbReference>
<evidence type="ECO:0000259" key="5">
    <source>
        <dbReference type="SMART" id="SM00895"/>
    </source>
</evidence>
<dbReference type="SUPFAM" id="SSF48008">
    <property type="entry name" value="GntR ligand-binding domain-like"/>
    <property type="match status" value="1"/>
</dbReference>
<accession>A0A225LYZ4</accession>
<dbReference type="Proteomes" id="UP000214603">
    <property type="component" value="Unassembled WGS sequence"/>
</dbReference>
<dbReference type="SUPFAM" id="SSF46785">
    <property type="entry name" value="Winged helix' DNA-binding domain"/>
    <property type="match status" value="2"/>
</dbReference>
<organism evidence="6 7">
    <name type="scientific">Candidimonas nitroreducens</name>
    <dbReference type="NCBI Taxonomy" id="683354"/>
    <lineage>
        <taxon>Bacteria</taxon>
        <taxon>Pseudomonadati</taxon>
        <taxon>Pseudomonadota</taxon>
        <taxon>Betaproteobacteria</taxon>
        <taxon>Burkholderiales</taxon>
        <taxon>Alcaligenaceae</taxon>
        <taxon>Candidimonas</taxon>
    </lineage>
</organism>
<dbReference type="InterPro" id="IPR008920">
    <property type="entry name" value="TF_FadR/GntR_C"/>
</dbReference>
<dbReference type="AlphaFoldDB" id="A0A225LYZ4"/>
<evidence type="ECO:0000313" key="7">
    <source>
        <dbReference type="Proteomes" id="UP000214603"/>
    </source>
</evidence>
<keyword evidence="1" id="KW-0805">Transcription regulation</keyword>
<evidence type="ECO:0000256" key="2">
    <source>
        <dbReference type="ARBA" id="ARBA00023125"/>
    </source>
</evidence>
<dbReference type="EMBL" id="NJIH01000016">
    <property type="protein sequence ID" value="OWT54196.1"/>
    <property type="molecule type" value="Genomic_DNA"/>
</dbReference>
<dbReference type="OrthoDB" id="8960174at2"/>
<feature type="domain" description="HTH gntR-type" evidence="4">
    <location>
        <begin position="95"/>
        <end position="151"/>
    </location>
</feature>
<evidence type="ECO:0000256" key="1">
    <source>
        <dbReference type="ARBA" id="ARBA00023015"/>
    </source>
</evidence>
<dbReference type="Pfam" id="PF00392">
    <property type="entry name" value="GntR"/>
    <property type="match status" value="2"/>
</dbReference>
<dbReference type="InterPro" id="IPR011711">
    <property type="entry name" value="GntR_C"/>
</dbReference>
<feature type="domain" description="GntR C-terminal" evidence="5">
    <location>
        <begin position="163"/>
        <end position="289"/>
    </location>
</feature>
<name>A0A225LYZ4_9BURK</name>
<dbReference type="RefSeq" id="WP_088605734.1">
    <property type="nucleotide sequence ID" value="NZ_NJIH01000016.1"/>
</dbReference>
<evidence type="ECO:0000256" key="3">
    <source>
        <dbReference type="ARBA" id="ARBA00023163"/>
    </source>
</evidence>
<proteinExistence type="predicted"/>
<dbReference type="Gene3D" id="1.20.120.530">
    <property type="entry name" value="GntR ligand-binding domain-like"/>
    <property type="match status" value="1"/>
</dbReference>
<evidence type="ECO:0000259" key="4">
    <source>
        <dbReference type="SMART" id="SM00345"/>
    </source>
</evidence>
<sequence>MAKNTFPLTAVQARVAREILSLVRRENRPAGSAMPEVTLAKEVGTSRTPVQVALRYLASRGVVRQEANHRYVLARNASELAKAVPELFEEPDDPLYLHIAEARQAGDLPEDVTEAELMRRFGVVRSTLRKTLARISEEGWIEQRVGSGWSFLPLIDSSKGYEESYLFRQSIEPMGILSPWFHAERDALAELKREQQFIADGGFRSMSAIELFEANSRFHEGLAAWSGNRFIAQSVRRLNQLRRLVEYRQAAVQRSARRGQAGEHLQILDAIERQDLIEAAGLMRKHLEQARRSKVFSEDIFADSASLPG</sequence>
<dbReference type="InterPro" id="IPR036390">
    <property type="entry name" value="WH_DNA-bd_sf"/>
</dbReference>